<dbReference type="Proteomes" id="UP000826656">
    <property type="component" value="Unassembled WGS sequence"/>
</dbReference>
<gene>
    <name evidence="1" type="ORF">KY290_007961</name>
</gene>
<protein>
    <recommendedName>
        <fullName evidence="3">Ulp1 protease family, C-terminal catalytic domain containing protein</fullName>
    </recommendedName>
</protein>
<evidence type="ECO:0000313" key="1">
    <source>
        <dbReference type="EMBL" id="KAH0776550.1"/>
    </source>
</evidence>
<dbReference type="EMBL" id="JAIVGD010000003">
    <property type="protein sequence ID" value="KAH0776550.1"/>
    <property type="molecule type" value="Genomic_DNA"/>
</dbReference>
<sequence length="147" mass="16751">MSKDVNNNIPLKWLKLSEDIEAFSNYHWGYDNYKLTVKYLFTPLSPKSNNLFGFSWNFMALAFEVSPHLRNQVTAEEEISSPRILRWLIAKSVKNPPDLFNPPHDAVSCYITNLKLSYVSYVTTDESSVAANAPYVANDASYVATFD</sequence>
<accession>A0ABQ7W967</accession>
<organism evidence="1 2">
    <name type="scientific">Solanum tuberosum</name>
    <name type="common">Potato</name>
    <dbReference type="NCBI Taxonomy" id="4113"/>
    <lineage>
        <taxon>Eukaryota</taxon>
        <taxon>Viridiplantae</taxon>
        <taxon>Streptophyta</taxon>
        <taxon>Embryophyta</taxon>
        <taxon>Tracheophyta</taxon>
        <taxon>Spermatophyta</taxon>
        <taxon>Magnoliopsida</taxon>
        <taxon>eudicotyledons</taxon>
        <taxon>Gunneridae</taxon>
        <taxon>Pentapetalae</taxon>
        <taxon>asterids</taxon>
        <taxon>lamiids</taxon>
        <taxon>Solanales</taxon>
        <taxon>Solanaceae</taxon>
        <taxon>Solanoideae</taxon>
        <taxon>Solaneae</taxon>
        <taxon>Solanum</taxon>
    </lineage>
</organism>
<proteinExistence type="predicted"/>
<name>A0ABQ7W967_SOLTU</name>
<dbReference type="PANTHER" id="PTHR48449:SF1">
    <property type="entry name" value="DUF1985 DOMAIN-CONTAINING PROTEIN"/>
    <property type="match status" value="1"/>
</dbReference>
<evidence type="ECO:0000313" key="2">
    <source>
        <dbReference type="Proteomes" id="UP000826656"/>
    </source>
</evidence>
<dbReference type="PANTHER" id="PTHR48449">
    <property type="entry name" value="DUF1985 DOMAIN-CONTAINING PROTEIN"/>
    <property type="match status" value="1"/>
</dbReference>
<keyword evidence="2" id="KW-1185">Reference proteome</keyword>
<evidence type="ECO:0008006" key="3">
    <source>
        <dbReference type="Google" id="ProtNLM"/>
    </source>
</evidence>
<comment type="caution">
    <text evidence="1">The sequence shown here is derived from an EMBL/GenBank/DDBJ whole genome shotgun (WGS) entry which is preliminary data.</text>
</comment>
<reference evidence="1 2" key="1">
    <citation type="journal article" date="2021" name="bioRxiv">
        <title>Chromosome-scale and haplotype-resolved genome assembly of a tetraploid potato cultivar.</title>
        <authorList>
            <person name="Sun H."/>
            <person name="Jiao W.-B."/>
            <person name="Krause K."/>
            <person name="Campoy J.A."/>
            <person name="Goel M."/>
            <person name="Folz-Donahue K."/>
            <person name="Kukat C."/>
            <person name="Huettel B."/>
            <person name="Schneeberger K."/>
        </authorList>
    </citation>
    <scope>NUCLEOTIDE SEQUENCE [LARGE SCALE GENOMIC DNA]</scope>
    <source>
        <strain evidence="1">SolTubOtavaFocal</strain>
        <tissue evidence="1">Leaves</tissue>
    </source>
</reference>